<dbReference type="GeneID" id="72009283"/>
<comment type="caution">
    <text evidence="2">The sequence shown here is derived from an EMBL/GenBank/DDBJ whole genome shotgun (WGS) entry which is preliminary data.</text>
</comment>
<organism evidence="2 3">
    <name type="scientific">Rhodofomes roseus</name>
    <dbReference type="NCBI Taxonomy" id="34475"/>
    <lineage>
        <taxon>Eukaryota</taxon>
        <taxon>Fungi</taxon>
        <taxon>Dikarya</taxon>
        <taxon>Basidiomycota</taxon>
        <taxon>Agaricomycotina</taxon>
        <taxon>Agaricomycetes</taxon>
        <taxon>Polyporales</taxon>
        <taxon>Rhodofomes</taxon>
    </lineage>
</organism>
<feature type="region of interest" description="Disordered" evidence="1">
    <location>
        <begin position="175"/>
        <end position="206"/>
    </location>
</feature>
<gene>
    <name evidence="2" type="ORF">C8Q71DRAFT_885557</name>
</gene>
<evidence type="ECO:0000313" key="3">
    <source>
        <dbReference type="Proteomes" id="UP000814176"/>
    </source>
</evidence>
<protein>
    <submittedName>
        <fullName evidence="2">Uncharacterized protein</fullName>
    </submittedName>
</protein>
<dbReference type="EMBL" id="JADCUA010000003">
    <property type="protein sequence ID" value="KAH9841997.1"/>
    <property type="molecule type" value="Genomic_DNA"/>
</dbReference>
<dbReference type="RefSeq" id="XP_047783296.1">
    <property type="nucleotide sequence ID" value="XM_047928551.1"/>
</dbReference>
<reference evidence="2 3" key="1">
    <citation type="journal article" date="2021" name="Environ. Microbiol.">
        <title>Gene family expansions and transcriptome signatures uncover fungal adaptations to wood decay.</title>
        <authorList>
            <person name="Hage H."/>
            <person name="Miyauchi S."/>
            <person name="Viragh M."/>
            <person name="Drula E."/>
            <person name="Min B."/>
            <person name="Chaduli D."/>
            <person name="Navarro D."/>
            <person name="Favel A."/>
            <person name="Norest M."/>
            <person name="Lesage-Meessen L."/>
            <person name="Balint B."/>
            <person name="Merenyi Z."/>
            <person name="de Eugenio L."/>
            <person name="Morin E."/>
            <person name="Martinez A.T."/>
            <person name="Baldrian P."/>
            <person name="Stursova M."/>
            <person name="Martinez M.J."/>
            <person name="Novotny C."/>
            <person name="Magnuson J.K."/>
            <person name="Spatafora J.W."/>
            <person name="Maurice S."/>
            <person name="Pangilinan J."/>
            <person name="Andreopoulos W."/>
            <person name="LaButti K."/>
            <person name="Hundley H."/>
            <person name="Na H."/>
            <person name="Kuo A."/>
            <person name="Barry K."/>
            <person name="Lipzen A."/>
            <person name="Henrissat B."/>
            <person name="Riley R."/>
            <person name="Ahrendt S."/>
            <person name="Nagy L.G."/>
            <person name="Grigoriev I.V."/>
            <person name="Martin F."/>
            <person name="Rosso M.N."/>
        </authorList>
    </citation>
    <scope>NUCLEOTIDE SEQUENCE [LARGE SCALE GENOMIC DNA]</scope>
    <source>
        <strain evidence="2 3">CIRM-BRFM 1785</strain>
    </source>
</reference>
<evidence type="ECO:0000256" key="1">
    <source>
        <dbReference type="SAM" id="MobiDB-lite"/>
    </source>
</evidence>
<feature type="compositionally biased region" description="Polar residues" evidence="1">
    <location>
        <begin position="194"/>
        <end position="205"/>
    </location>
</feature>
<feature type="compositionally biased region" description="Low complexity" evidence="1">
    <location>
        <begin position="175"/>
        <end position="185"/>
    </location>
</feature>
<accession>A0ABQ8KTG0</accession>
<sequence>MPSGSRCGIHHYHRVDSRSPASIPLSLTSGQSASSAIFERNIERITSAALLPTADPQRVSRGRYTEQLEQSVPSVLDSAAAILAAPDSQYDDFDGVSIITPAPPDSGYHSGFASPSSRCGRENRPSAGSTRGVIILSLISSCSHRTQAQSPAPIAPVPTVPGTLTSAYYSASAMPSEASSPTTATHHAHPLRSLPTSPAPTSFPNSPAAPQPMIITILAPLVSHPPSHKAAAKRLPFLSYMVLLSSTPPALFRYPPVIGLTQALYAASSSAGSVHAASVMEQDIASEIVDDVGGEWEHKGLRRGLEERLKVLNSSSPPVMPAISGRA</sequence>
<keyword evidence="3" id="KW-1185">Reference proteome</keyword>
<feature type="region of interest" description="Disordered" evidence="1">
    <location>
        <begin position="108"/>
        <end position="127"/>
    </location>
</feature>
<name>A0ABQ8KTG0_9APHY</name>
<proteinExistence type="predicted"/>
<evidence type="ECO:0000313" key="2">
    <source>
        <dbReference type="EMBL" id="KAH9841997.1"/>
    </source>
</evidence>
<dbReference type="Proteomes" id="UP000814176">
    <property type="component" value="Unassembled WGS sequence"/>
</dbReference>